<dbReference type="OrthoDB" id="1648028at2"/>
<dbReference type="SUPFAM" id="SSF63817">
    <property type="entry name" value="Sortase"/>
    <property type="match status" value="1"/>
</dbReference>
<feature type="transmembrane region" description="Helical" evidence="3">
    <location>
        <begin position="20"/>
        <end position="42"/>
    </location>
</feature>
<feature type="active site" description="Proton donor/acceptor" evidence="2">
    <location>
        <position position="157"/>
    </location>
</feature>
<feature type="active site" description="Acyl-thioester intermediate" evidence="2">
    <location>
        <position position="219"/>
    </location>
</feature>
<protein>
    <submittedName>
        <fullName evidence="4">LPXTG-site transpeptidase (Sortase) family protein</fullName>
    </submittedName>
</protein>
<keyword evidence="1" id="KW-0378">Hydrolase</keyword>
<evidence type="ECO:0000313" key="5">
    <source>
        <dbReference type="Proteomes" id="UP000181969"/>
    </source>
</evidence>
<dbReference type="Gene3D" id="2.40.260.10">
    <property type="entry name" value="Sortase"/>
    <property type="match status" value="1"/>
</dbReference>
<dbReference type="GO" id="GO:0016787">
    <property type="term" value="F:hydrolase activity"/>
    <property type="evidence" value="ECO:0007669"/>
    <property type="project" value="UniProtKB-KW"/>
</dbReference>
<dbReference type="Proteomes" id="UP000181969">
    <property type="component" value="Unassembled WGS sequence"/>
</dbReference>
<dbReference type="NCBIfam" id="NF033745">
    <property type="entry name" value="class_C_sortase"/>
    <property type="match status" value="1"/>
</dbReference>
<accession>A0A1I4EQJ7</accession>
<dbReference type="InterPro" id="IPR023365">
    <property type="entry name" value="Sortase_dom-sf"/>
</dbReference>
<dbReference type="EMBL" id="FOTJ01000001">
    <property type="protein sequence ID" value="SFL08018.1"/>
    <property type="molecule type" value="Genomic_DNA"/>
</dbReference>
<dbReference type="CDD" id="cd05827">
    <property type="entry name" value="Sortase_C"/>
    <property type="match status" value="1"/>
</dbReference>
<gene>
    <name evidence="4" type="ORF">SAMN05216438_101135</name>
</gene>
<dbReference type="AlphaFoldDB" id="A0A1I4EQJ7"/>
<keyword evidence="3" id="KW-1133">Transmembrane helix</keyword>
<evidence type="ECO:0000313" key="4">
    <source>
        <dbReference type="EMBL" id="SFL08018.1"/>
    </source>
</evidence>
<dbReference type="InterPro" id="IPR005754">
    <property type="entry name" value="Sortase"/>
</dbReference>
<dbReference type="NCBIfam" id="TIGR01076">
    <property type="entry name" value="sortase_fam"/>
    <property type="match status" value="1"/>
</dbReference>
<evidence type="ECO:0000256" key="3">
    <source>
        <dbReference type="SAM" id="Phobius"/>
    </source>
</evidence>
<evidence type="ECO:0000256" key="2">
    <source>
        <dbReference type="PIRSR" id="PIRSR605754-1"/>
    </source>
</evidence>
<dbReference type="RefSeq" id="WP_074749910.1">
    <property type="nucleotide sequence ID" value="NZ_CAXVJC010000003.1"/>
</dbReference>
<feature type="transmembrane region" description="Helical" evidence="3">
    <location>
        <begin position="256"/>
        <end position="278"/>
    </location>
</feature>
<reference evidence="4 5" key="1">
    <citation type="submission" date="2016-10" db="EMBL/GenBank/DDBJ databases">
        <authorList>
            <person name="de Groot N.N."/>
        </authorList>
    </citation>
    <scope>NUCLEOTIDE SEQUENCE [LARGE SCALE GENOMIC DNA]</scope>
    <source>
        <strain evidence="4 5">M79</strain>
    </source>
</reference>
<dbReference type="InterPro" id="IPR042002">
    <property type="entry name" value="Sortase_C"/>
</dbReference>
<sequence>MRDKIPDKKRERRFSLRNIISTLLLIFALGLLFYPIFVNYMVAQQNKTTIQKYTRNVETLEPAQAKHLKEEAALYNQYIYTKSQYQSWNKAVPEYKKQLITDKDKVIAYLSIPQIKITNIPVYSGDSEETLAAGVGHIPQTSLPIGGENTHAVLSAHSGHINNTLFSDLEDLKMKDVFYIHVLDQTLKYEIFERKIVNPEDTDAINVIPGKDLVTLVTCWPTGINNKRLLVTGRRVATNTMTPQEHIQRNKYGYNFWVMLLASVFALCALGLVLRNILGAKNYNMRIDRAQFDAIQQGKQELIIAPLPQGSKKYRLKDKVTLIAAEALESNKRQYFAKSEGQEWQSVNKSKEAEKQKVKITQIIDAYEFNKPDRHLQNTTYSNFKKVAEQLLQERLNTKRLPENCILIKVKVKE</sequence>
<proteinExistence type="predicted"/>
<name>A0A1I4EQJ7_9LACT</name>
<evidence type="ECO:0000256" key="1">
    <source>
        <dbReference type="ARBA" id="ARBA00022801"/>
    </source>
</evidence>
<keyword evidence="3" id="KW-0812">Transmembrane</keyword>
<dbReference type="Pfam" id="PF04203">
    <property type="entry name" value="Sortase"/>
    <property type="match status" value="1"/>
</dbReference>
<organism evidence="4 5">
    <name type="scientific">Lactococcus garvieae</name>
    <dbReference type="NCBI Taxonomy" id="1363"/>
    <lineage>
        <taxon>Bacteria</taxon>
        <taxon>Bacillati</taxon>
        <taxon>Bacillota</taxon>
        <taxon>Bacilli</taxon>
        <taxon>Lactobacillales</taxon>
        <taxon>Streptococcaceae</taxon>
        <taxon>Lactococcus</taxon>
    </lineage>
</organism>
<keyword evidence="3" id="KW-0472">Membrane</keyword>